<dbReference type="GO" id="GO:0003676">
    <property type="term" value="F:nucleic acid binding"/>
    <property type="evidence" value="ECO:0007669"/>
    <property type="project" value="InterPro"/>
</dbReference>
<dbReference type="InterPro" id="IPR034922">
    <property type="entry name" value="REX1-like_exo"/>
</dbReference>
<proteinExistence type="inferred from homology"/>
<evidence type="ECO:0000259" key="8">
    <source>
        <dbReference type="SMART" id="SM00479"/>
    </source>
</evidence>
<keyword evidence="5" id="KW-0269">Exonuclease</keyword>
<protein>
    <recommendedName>
        <fullName evidence="8">Exonuclease domain-containing protein</fullName>
    </recommendedName>
</protein>
<comment type="similarity">
    <text evidence="2">Belongs to the REXO1/REXO3 family.</text>
</comment>
<evidence type="ECO:0000256" key="2">
    <source>
        <dbReference type="ARBA" id="ARBA00006357"/>
    </source>
</evidence>
<evidence type="ECO:0000256" key="7">
    <source>
        <dbReference type="SAM" id="MobiDB-lite"/>
    </source>
</evidence>
<dbReference type="Proteomes" id="UP001378592">
    <property type="component" value="Unassembled WGS sequence"/>
</dbReference>
<dbReference type="Gene3D" id="3.30.420.10">
    <property type="entry name" value="Ribonuclease H-like superfamily/Ribonuclease H"/>
    <property type="match status" value="1"/>
</dbReference>
<dbReference type="InterPro" id="IPR047021">
    <property type="entry name" value="REXO1/3/4-like"/>
</dbReference>
<keyword evidence="6" id="KW-0539">Nucleus</keyword>
<dbReference type="PANTHER" id="PTHR12801">
    <property type="entry name" value="RNA EXONUCLEASE REXO1 / RECO3 FAMILY MEMBER-RELATED"/>
    <property type="match status" value="1"/>
</dbReference>
<organism evidence="9 10">
    <name type="scientific">Gryllus longicercus</name>
    <dbReference type="NCBI Taxonomy" id="2509291"/>
    <lineage>
        <taxon>Eukaryota</taxon>
        <taxon>Metazoa</taxon>
        <taxon>Ecdysozoa</taxon>
        <taxon>Arthropoda</taxon>
        <taxon>Hexapoda</taxon>
        <taxon>Insecta</taxon>
        <taxon>Pterygota</taxon>
        <taxon>Neoptera</taxon>
        <taxon>Polyneoptera</taxon>
        <taxon>Orthoptera</taxon>
        <taxon>Ensifera</taxon>
        <taxon>Gryllidea</taxon>
        <taxon>Grylloidea</taxon>
        <taxon>Gryllidae</taxon>
        <taxon>Gryllinae</taxon>
        <taxon>Gryllus</taxon>
    </lineage>
</organism>
<keyword evidence="10" id="KW-1185">Reference proteome</keyword>
<evidence type="ECO:0000256" key="1">
    <source>
        <dbReference type="ARBA" id="ARBA00004123"/>
    </source>
</evidence>
<dbReference type="PANTHER" id="PTHR12801:SF82">
    <property type="entry name" value="RNA EXONUCLEASE 5"/>
    <property type="match status" value="1"/>
</dbReference>
<dbReference type="InterPro" id="IPR012337">
    <property type="entry name" value="RNaseH-like_sf"/>
</dbReference>
<sequence>MRPLTAKQIQRVEKKKKKMAAFLEIAKLNDNDRAKAAKHNKGKNLEAMDVEDCLSEPSSSPEGPSRKRHKKGVNLQHGDSNDKHGDSSDIHGDGNIKCGDGKEKHGDMKDNHGDTCTISYEQKIIEENSMEVEGMESGEFSGSTLNICSEHEGSFCDKQCNTNGELTSSSKNKKKKVSETYAELKNELRERRSRSKNIPSLRLKTVGELASLSMKEEARTPLLLSDIQYILMYALLGQQAPVWPLRWCILEKQARLSHIIVFVMEGVSLYDFFSHSSSFHFINSTLENQLEVIMPASYNGSLVEELISVPLTGICKERLIQKHGSLDAAVRANGDVYKALRAFFPIESSEDEKDPDLPSSDSFSRTKLLLSVSQLIEQNYPVPMKGELQDRYSDFLLTKDYYKNVTPSSPMFGLDCEMCRTTTGDLEVTRISIVNEKLEVVYESFVKPYNRITDYLTRFSGITKQTLAEVTVRLEDVQRDLRNILPPDAILVGQSLNADLQALKMMHPFVIDTSVIYNITGERNRKSKLSMLSHKFLLEDIQNGNHGHCPVEDSCACIKLTQLKLANGIEYGDAVLLGRRDAEKRRERKAANTQVECNEDFASSIFSHAQRVQKEAAVVSLPERMSDYNHIVLHADGTPNGTSHNVMSRLKCFEESSNEAVVERTCQIALDHHFTLSHIVHPENEDLNTTALVQLDHMCQTLWQHTAVHGLFMVLLGGKGNANGACFASVKKKGLSPGSKL</sequence>
<feature type="compositionally biased region" description="Basic and acidic residues" evidence="7">
    <location>
        <begin position="79"/>
        <end position="113"/>
    </location>
</feature>
<dbReference type="InterPro" id="IPR013520">
    <property type="entry name" value="Ribonucl_H"/>
</dbReference>
<name>A0AAN9WCX0_9ORTH</name>
<dbReference type="FunFam" id="3.30.420.10:FF:000019">
    <property type="entry name" value="RNA exonuclease NEF-sp"/>
    <property type="match status" value="1"/>
</dbReference>
<evidence type="ECO:0000313" key="9">
    <source>
        <dbReference type="EMBL" id="KAK7873827.1"/>
    </source>
</evidence>
<accession>A0AAN9WCX0</accession>
<dbReference type="CDD" id="cd06145">
    <property type="entry name" value="REX1_like"/>
    <property type="match status" value="1"/>
</dbReference>
<gene>
    <name evidence="9" type="ORF">R5R35_005807</name>
</gene>
<dbReference type="AlphaFoldDB" id="A0AAN9WCX0"/>
<keyword evidence="4" id="KW-0378">Hydrolase</keyword>
<dbReference type="GO" id="GO:0005634">
    <property type="term" value="C:nucleus"/>
    <property type="evidence" value="ECO:0007669"/>
    <property type="project" value="UniProtKB-SubCell"/>
</dbReference>
<feature type="region of interest" description="Disordered" evidence="7">
    <location>
        <begin position="34"/>
        <end position="113"/>
    </location>
</feature>
<dbReference type="InterPro" id="IPR036397">
    <property type="entry name" value="RNaseH_sf"/>
</dbReference>
<evidence type="ECO:0000256" key="6">
    <source>
        <dbReference type="ARBA" id="ARBA00023242"/>
    </source>
</evidence>
<dbReference type="SUPFAM" id="SSF53098">
    <property type="entry name" value="Ribonuclease H-like"/>
    <property type="match status" value="1"/>
</dbReference>
<feature type="domain" description="Exonuclease" evidence="8">
    <location>
        <begin position="410"/>
        <end position="570"/>
    </location>
</feature>
<evidence type="ECO:0000256" key="4">
    <source>
        <dbReference type="ARBA" id="ARBA00022801"/>
    </source>
</evidence>
<evidence type="ECO:0000256" key="5">
    <source>
        <dbReference type="ARBA" id="ARBA00022839"/>
    </source>
</evidence>
<evidence type="ECO:0000256" key="3">
    <source>
        <dbReference type="ARBA" id="ARBA00022722"/>
    </source>
</evidence>
<dbReference type="Pfam" id="PF00929">
    <property type="entry name" value="RNase_T"/>
    <property type="match status" value="1"/>
</dbReference>
<dbReference type="EMBL" id="JAZDUA010000009">
    <property type="protein sequence ID" value="KAK7873827.1"/>
    <property type="molecule type" value="Genomic_DNA"/>
</dbReference>
<comment type="caution">
    <text evidence="9">The sequence shown here is derived from an EMBL/GenBank/DDBJ whole genome shotgun (WGS) entry which is preliminary data.</text>
</comment>
<keyword evidence="3" id="KW-0540">Nuclease</keyword>
<dbReference type="SMART" id="SM00479">
    <property type="entry name" value="EXOIII"/>
    <property type="match status" value="1"/>
</dbReference>
<evidence type="ECO:0000313" key="10">
    <source>
        <dbReference type="Proteomes" id="UP001378592"/>
    </source>
</evidence>
<reference evidence="9 10" key="1">
    <citation type="submission" date="2024-03" db="EMBL/GenBank/DDBJ databases">
        <title>The genome assembly and annotation of the cricket Gryllus longicercus Weissman &amp; Gray.</title>
        <authorList>
            <person name="Szrajer S."/>
            <person name="Gray D."/>
            <person name="Ylla G."/>
        </authorList>
    </citation>
    <scope>NUCLEOTIDE SEQUENCE [LARGE SCALE GENOMIC DNA]</scope>
    <source>
        <strain evidence="9">DAG 2021-001</strain>
        <tissue evidence="9">Whole body minus gut</tissue>
    </source>
</reference>
<comment type="subcellular location">
    <subcellularLocation>
        <location evidence="1">Nucleus</location>
    </subcellularLocation>
</comment>
<dbReference type="GO" id="GO:0004527">
    <property type="term" value="F:exonuclease activity"/>
    <property type="evidence" value="ECO:0007669"/>
    <property type="project" value="UniProtKB-KW"/>
</dbReference>